<evidence type="ECO:0000259" key="3">
    <source>
        <dbReference type="Pfam" id="PF08263"/>
    </source>
</evidence>
<dbReference type="Pfam" id="PF08263">
    <property type="entry name" value="LRRNT_2"/>
    <property type="match status" value="1"/>
</dbReference>
<name>A0A3P5ZS31_BRACM</name>
<sequence>MISDPHGTLSNWTVSGSDLCSWSGVTCVEGILISGCSVEER</sequence>
<evidence type="ECO:0000256" key="2">
    <source>
        <dbReference type="ARBA" id="ARBA00022737"/>
    </source>
</evidence>
<feature type="domain" description="Leucine-rich repeat-containing N-terminal plant-type" evidence="3">
    <location>
        <begin position="2"/>
        <end position="27"/>
    </location>
</feature>
<gene>
    <name evidence="4" type="ORF">BRAA03T14230Z</name>
</gene>
<reference evidence="4" key="1">
    <citation type="submission" date="2018-11" db="EMBL/GenBank/DDBJ databases">
        <authorList>
            <consortium name="Genoscope - CEA"/>
            <person name="William W."/>
        </authorList>
    </citation>
    <scope>NUCLEOTIDE SEQUENCE</scope>
</reference>
<evidence type="ECO:0000313" key="4">
    <source>
        <dbReference type="EMBL" id="VDC83012.1"/>
    </source>
</evidence>
<organism evidence="4">
    <name type="scientific">Brassica campestris</name>
    <name type="common">Field mustard</name>
    <dbReference type="NCBI Taxonomy" id="3711"/>
    <lineage>
        <taxon>Eukaryota</taxon>
        <taxon>Viridiplantae</taxon>
        <taxon>Streptophyta</taxon>
        <taxon>Embryophyta</taxon>
        <taxon>Tracheophyta</taxon>
        <taxon>Spermatophyta</taxon>
        <taxon>Magnoliopsida</taxon>
        <taxon>eudicotyledons</taxon>
        <taxon>Gunneridae</taxon>
        <taxon>Pentapetalae</taxon>
        <taxon>rosids</taxon>
        <taxon>malvids</taxon>
        <taxon>Brassicales</taxon>
        <taxon>Brassicaceae</taxon>
        <taxon>Brassiceae</taxon>
        <taxon>Brassica</taxon>
    </lineage>
</organism>
<keyword evidence="1" id="KW-0433">Leucine-rich repeat</keyword>
<keyword evidence="2" id="KW-0677">Repeat</keyword>
<dbReference type="AlphaFoldDB" id="A0A3P5ZS31"/>
<proteinExistence type="predicted"/>
<protein>
    <recommendedName>
        <fullName evidence="3">Leucine-rich repeat-containing N-terminal plant-type domain-containing protein</fullName>
    </recommendedName>
</protein>
<evidence type="ECO:0000256" key="1">
    <source>
        <dbReference type="ARBA" id="ARBA00022614"/>
    </source>
</evidence>
<accession>A0A3P5ZS31</accession>
<dbReference type="EMBL" id="LR031572">
    <property type="protein sequence ID" value="VDC83012.1"/>
    <property type="molecule type" value="Genomic_DNA"/>
</dbReference>
<dbReference type="InterPro" id="IPR013210">
    <property type="entry name" value="LRR_N_plant-typ"/>
</dbReference>